<dbReference type="EMBL" id="NETL01000025">
    <property type="protein sequence ID" value="OTN65265.1"/>
    <property type="molecule type" value="Genomic_DNA"/>
</dbReference>
<name>A0A1Y3DP90_PLAKN</name>
<proteinExistence type="predicted"/>
<dbReference type="AlphaFoldDB" id="A0A1Y3DP90"/>
<accession>A0A1Y3DP90</accession>
<evidence type="ECO:0000313" key="2">
    <source>
        <dbReference type="Proteomes" id="UP000195012"/>
    </source>
</evidence>
<protein>
    <submittedName>
        <fullName evidence="1">Uncharacterized protein</fullName>
    </submittedName>
</protein>
<dbReference type="Proteomes" id="UP000195012">
    <property type="component" value="Unassembled WGS sequence"/>
</dbReference>
<organism evidence="1 2">
    <name type="scientific">Plasmodium knowlesi</name>
    <dbReference type="NCBI Taxonomy" id="5850"/>
    <lineage>
        <taxon>Eukaryota</taxon>
        <taxon>Sar</taxon>
        <taxon>Alveolata</taxon>
        <taxon>Apicomplexa</taxon>
        <taxon>Aconoidasida</taxon>
        <taxon>Haemosporida</taxon>
        <taxon>Plasmodiidae</taxon>
        <taxon>Plasmodium</taxon>
        <taxon>Plasmodium (Plasmodium)</taxon>
    </lineage>
</organism>
<evidence type="ECO:0000313" key="1">
    <source>
        <dbReference type="EMBL" id="OTN65265.1"/>
    </source>
</evidence>
<gene>
    <name evidence="1" type="ORF">PKNOH_S110107300</name>
</gene>
<dbReference type="VEuPathDB" id="PlasmoDB:PKNOH_S110107300"/>
<sequence>MRSPSRSEIGTKPFGCITCVRADKTSNNANQSLQSCNLGDLIPHCSADLYVLLNILKDAQTNMKHLWVTPFWHSLKEHLIMHGNE</sequence>
<comment type="caution">
    <text evidence="1">The sequence shown here is derived from an EMBL/GenBank/DDBJ whole genome shotgun (WGS) entry which is preliminary data.</text>
</comment>
<reference evidence="1 2" key="1">
    <citation type="submission" date="2017-05" db="EMBL/GenBank/DDBJ databases">
        <title>PacBio assembly of a Plasmodium knowlesi genome sequence with Hi-C correction and manual annotation of the SICAvar gene family.</title>
        <authorList>
            <person name="Lapp S.A."/>
            <person name="Geraldo J.A."/>
            <person name="Chien J.-T."/>
            <person name="Ay F."/>
            <person name="Pakala S.B."/>
            <person name="Batugedara G."/>
            <person name="Humphrey J.C."/>
            <person name="Debarry J.D."/>
            <person name="Le Roch K.G."/>
            <person name="Galinski M.R."/>
            <person name="Kissinger J.C."/>
        </authorList>
    </citation>
    <scope>NUCLEOTIDE SEQUENCE [LARGE SCALE GENOMIC DNA]</scope>
    <source>
        <strain evidence="2">Malayan Strain Pk1 (A+)</strain>
    </source>
</reference>